<protein>
    <recommendedName>
        <fullName evidence="1">SnoaL-like domain-containing protein</fullName>
    </recommendedName>
</protein>
<dbReference type="EMBL" id="JAVDQY010000003">
    <property type="protein sequence ID" value="MDR6527786.1"/>
    <property type="molecule type" value="Genomic_DNA"/>
</dbReference>
<dbReference type="InterPro" id="IPR037401">
    <property type="entry name" value="SnoaL-like"/>
</dbReference>
<evidence type="ECO:0000313" key="3">
    <source>
        <dbReference type="Proteomes" id="UP001184861"/>
    </source>
</evidence>
<comment type="caution">
    <text evidence="2">The sequence shown here is derived from an EMBL/GenBank/DDBJ whole genome shotgun (WGS) entry which is preliminary data.</text>
</comment>
<dbReference type="Pfam" id="PF12680">
    <property type="entry name" value="SnoaL_2"/>
    <property type="match status" value="1"/>
</dbReference>
<dbReference type="RefSeq" id="WP_309947125.1">
    <property type="nucleotide sequence ID" value="NZ_JAVDQY010000003.1"/>
</dbReference>
<evidence type="ECO:0000313" key="2">
    <source>
        <dbReference type="EMBL" id="MDR6527786.1"/>
    </source>
</evidence>
<dbReference type="AlphaFoldDB" id="A0AAE3YCS5"/>
<organism evidence="2 3">
    <name type="scientific">Chryseobacterium rhizosphaerae</name>
    <dbReference type="NCBI Taxonomy" id="395937"/>
    <lineage>
        <taxon>Bacteria</taxon>
        <taxon>Pseudomonadati</taxon>
        <taxon>Bacteroidota</taxon>
        <taxon>Flavobacteriia</taxon>
        <taxon>Flavobacteriales</taxon>
        <taxon>Weeksellaceae</taxon>
        <taxon>Chryseobacterium group</taxon>
        <taxon>Chryseobacterium</taxon>
    </lineage>
</organism>
<feature type="domain" description="SnoaL-like" evidence="1">
    <location>
        <begin position="8"/>
        <end position="89"/>
    </location>
</feature>
<reference evidence="2" key="1">
    <citation type="submission" date="2023-07" db="EMBL/GenBank/DDBJ databases">
        <title>Sorghum-associated microbial communities from plants grown in Nebraska, USA.</title>
        <authorList>
            <person name="Schachtman D."/>
        </authorList>
    </citation>
    <scope>NUCLEOTIDE SEQUENCE</scope>
    <source>
        <strain evidence="2">DS2360</strain>
    </source>
</reference>
<gene>
    <name evidence="2" type="ORF">J2787_003178</name>
</gene>
<dbReference type="SUPFAM" id="SSF54427">
    <property type="entry name" value="NTF2-like"/>
    <property type="match status" value="1"/>
</dbReference>
<name>A0AAE3YCS5_9FLAO</name>
<dbReference type="Gene3D" id="3.10.450.50">
    <property type="match status" value="1"/>
</dbReference>
<evidence type="ECO:0000259" key="1">
    <source>
        <dbReference type="Pfam" id="PF12680"/>
    </source>
</evidence>
<dbReference type="InterPro" id="IPR032710">
    <property type="entry name" value="NTF2-like_dom_sf"/>
</dbReference>
<accession>A0AAE3YCS5</accession>
<proteinExistence type="predicted"/>
<sequence length="115" mass="13416">MINHKDFAREWIHVWNSHDLEAILSHYSDDIEITTPMISMATGGKESSLQGKQSVRDYWRKALEKFPNLHFELIQSTAGVDSVALFYKSIMDKQAIEVMFFNEEGKINKMYAHYD</sequence>
<dbReference type="Proteomes" id="UP001184861">
    <property type="component" value="Unassembled WGS sequence"/>
</dbReference>